<dbReference type="EMBL" id="FNKX01000004">
    <property type="protein sequence ID" value="SDR61493.1"/>
    <property type="molecule type" value="Genomic_DNA"/>
</dbReference>
<dbReference type="CDD" id="cd02440">
    <property type="entry name" value="AdoMet_MTases"/>
    <property type="match status" value="1"/>
</dbReference>
<sequence length="284" mass="30979">MNDVLDGVRDHYRATGLTERLKAALAVLGREDQLLTPQQLDALDQFHTRGLAATAELAQLAGITADTSVLDVGSGIGGPARVLASTRGCRVTGIDLSEPFVDAARYLTQRTGQSEQVSFRTASALELPFEDSRFDVVLLQHVAMNIADRARLYREIRRVLKPGGRFATFDVVANGSKLHYPVPWARTPATSFLLTADATHEAIEKAGFRTLVWQDDSEAAKSWITERRASGPPPSPNLSVVLGPDFAQLFTNLGRNLMEGRLGILTAVFEAASTKPRNHMENRS</sequence>
<dbReference type="GO" id="GO:0008757">
    <property type="term" value="F:S-adenosylmethionine-dependent methyltransferase activity"/>
    <property type="evidence" value="ECO:0007669"/>
    <property type="project" value="InterPro"/>
</dbReference>
<dbReference type="AlphaFoldDB" id="A0A1H1KGP0"/>
<dbReference type="Proteomes" id="UP000199365">
    <property type="component" value="Unassembled WGS sequence"/>
</dbReference>
<dbReference type="RefSeq" id="WP_090812296.1">
    <property type="nucleotide sequence ID" value="NZ_FNKX01000004.1"/>
</dbReference>
<evidence type="ECO:0000256" key="1">
    <source>
        <dbReference type="ARBA" id="ARBA00022679"/>
    </source>
</evidence>
<dbReference type="GO" id="GO:0032259">
    <property type="term" value="P:methylation"/>
    <property type="evidence" value="ECO:0007669"/>
    <property type="project" value="UniProtKB-KW"/>
</dbReference>
<keyword evidence="1 3" id="KW-0808">Transferase</keyword>
<protein>
    <submittedName>
        <fullName evidence="3">Methyltransferase domain-containing protein</fullName>
    </submittedName>
</protein>
<dbReference type="PANTHER" id="PTHR44068:SF11">
    <property type="entry name" value="GERANYL DIPHOSPHATE 2-C-METHYLTRANSFERASE"/>
    <property type="match status" value="1"/>
</dbReference>
<keyword evidence="3" id="KW-0489">Methyltransferase</keyword>
<reference evidence="4" key="1">
    <citation type="submission" date="2016-10" db="EMBL/GenBank/DDBJ databases">
        <authorList>
            <person name="Varghese N."/>
            <person name="Submissions S."/>
        </authorList>
    </citation>
    <scope>NUCLEOTIDE SEQUENCE [LARGE SCALE GENOMIC DNA]</scope>
    <source>
        <strain evidence="4">DUS833</strain>
    </source>
</reference>
<accession>A0A1H1KGP0</accession>
<dbReference type="SUPFAM" id="SSF53335">
    <property type="entry name" value="S-adenosyl-L-methionine-dependent methyltransferases"/>
    <property type="match status" value="1"/>
</dbReference>
<organism evidence="3 4">
    <name type="scientific">Paraburkholderia tuberum</name>
    <dbReference type="NCBI Taxonomy" id="157910"/>
    <lineage>
        <taxon>Bacteria</taxon>
        <taxon>Pseudomonadati</taxon>
        <taxon>Pseudomonadota</taxon>
        <taxon>Betaproteobacteria</taxon>
        <taxon>Burkholderiales</taxon>
        <taxon>Burkholderiaceae</taxon>
        <taxon>Paraburkholderia</taxon>
    </lineage>
</organism>
<name>A0A1H1KGP0_9BURK</name>
<keyword evidence="4" id="KW-1185">Reference proteome</keyword>
<dbReference type="InterPro" id="IPR029063">
    <property type="entry name" value="SAM-dependent_MTases_sf"/>
</dbReference>
<proteinExistence type="predicted"/>
<dbReference type="Gene3D" id="3.40.50.150">
    <property type="entry name" value="Vaccinia Virus protein VP39"/>
    <property type="match status" value="1"/>
</dbReference>
<dbReference type="PANTHER" id="PTHR44068">
    <property type="entry name" value="ZGC:194242"/>
    <property type="match status" value="1"/>
</dbReference>
<evidence type="ECO:0000259" key="2">
    <source>
        <dbReference type="Pfam" id="PF08241"/>
    </source>
</evidence>
<dbReference type="STRING" id="157910.SAMN05445850_7788"/>
<dbReference type="Pfam" id="PF08241">
    <property type="entry name" value="Methyltransf_11"/>
    <property type="match status" value="1"/>
</dbReference>
<evidence type="ECO:0000313" key="4">
    <source>
        <dbReference type="Proteomes" id="UP000199365"/>
    </source>
</evidence>
<evidence type="ECO:0000313" key="3">
    <source>
        <dbReference type="EMBL" id="SDR61493.1"/>
    </source>
</evidence>
<dbReference type="InterPro" id="IPR013216">
    <property type="entry name" value="Methyltransf_11"/>
</dbReference>
<dbReference type="InterPro" id="IPR050447">
    <property type="entry name" value="Erg6_SMT_methyltransf"/>
</dbReference>
<gene>
    <name evidence="3" type="ORF">SAMN05445850_7788</name>
</gene>
<feature type="domain" description="Methyltransferase type 11" evidence="2">
    <location>
        <begin position="70"/>
        <end position="167"/>
    </location>
</feature>